<dbReference type="Gene3D" id="6.10.140.2220">
    <property type="match status" value="1"/>
</dbReference>
<feature type="region of interest" description="Disordered" evidence="8">
    <location>
        <begin position="161"/>
        <end position="200"/>
    </location>
</feature>
<evidence type="ECO:0000256" key="4">
    <source>
        <dbReference type="ARBA" id="ARBA00022723"/>
    </source>
</evidence>
<organism evidence="10 11">
    <name type="scientific">Mucor plumbeus</name>
    <dbReference type="NCBI Taxonomy" id="97098"/>
    <lineage>
        <taxon>Eukaryota</taxon>
        <taxon>Fungi</taxon>
        <taxon>Fungi incertae sedis</taxon>
        <taxon>Mucoromycota</taxon>
        <taxon>Mucoromycotina</taxon>
        <taxon>Mucoromycetes</taxon>
        <taxon>Mucorales</taxon>
        <taxon>Mucorineae</taxon>
        <taxon>Mucoraceae</taxon>
        <taxon>Mucor</taxon>
    </lineage>
</organism>
<comment type="subcellular location">
    <subcellularLocation>
        <location evidence="1">Cytoplasm</location>
    </subcellularLocation>
</comment>
<dbReference type="GO" id="GO:0005737">
    <property type="term" value="C:cytoplasm"/>
    <property type="evidence" value="ECO:0007669"/>
    <property type="project" value="UniProtKB-SubCell"/>
</dbReference>
<dbReference type="InterPro" id="IPR002893">
    <property type="entry name" value="Znf_MYND"/>
</dbReference>
<dbReference type="Proteomes" id="UP000650833">
    <property type="component" value="Unassembled WGS sequence"/>
</dbReference>
<sequence>MREPNLCFPSQSRAAVCITSALYDRRALDCTATLPLVNSLTHLAYLTSTSPRIREILCLDGGLEKLVRILSQTSSRSDRLTLWKWTLAFQSIVNVGVRGTEQIRTKVVDTGVIPFVLTILGNFTKSYEIINGKKEIKRVDPISSSPSTSSGILSKGLLDTTPLSSSASSSSASTSQQQSHSQSQSQNSITKLPSVSPTKTALRRSTFPYVKVDPAQRRYRRIHKERQDSKFPELENVFHREEDVLLCLQLLAYLSKYPHIRDLFNTAYIKNVFSVVEKFCHRIHPGPIQYWAGVIMRNACRKDETRGGIRRCANMSCGKWESQPREFAKCRRCRKAKYCSKACQSKAWADGHRWWCVERHSSIVRDTNTSATTASTIPTTTATTATAATHGRLNTTSITSHAVSPVATTSTSNSIASPVATTTASVNSVDLTTTIAASVSVNSPGATPSNTTTSRVYHHPVGQNQHTFDIVIGIPRNNMIHQHQLSQQNQQNQQQQQQQQQQQTQIQTQTQTQDSDNTLPTHSSSSHRNNSSSSSISNMTLIEQGTDNAEGSETTTMLMDMGVHMEL</sequence>
<feature type="domain" description="MYND-type" evidence="9">
    <location>
        <begin position="314"/>
        <end position="356"/>
    </location>
</feature>
<evidence type="ECO:0000256" key="2">
    <source>
        <dbReference type="ARBA" id="ARBA00010655"/>
    </source>
</evidence>
<keyword evidence="5 7" id="KW-0863">Zinc-finger</keyword>
<dbReference type="GO" id="GO:0006511">
    <property type="term" value="P:ubiquitin-dependent protein catabolic process"/>
    <property type="evidence" value="ECO:0007669"/>
    <property type="project" value="TreeGrafter"/>
</dbReference>
<feature type="compositionally biased region" description="Low complexity" evidence="8">
    <location>
        <begin position="523"/>
        <end position="536"/>
    </location>
</feature>
<name>A0A8H7QCF4_9FUNG</name>
<dbReference type="PANTHER" id="PTHR47442:SF1">
    <property type="entry name" value="MYND-TYPE ZINC FINGER PROTEIN MUB1"/>
    <property type="match status" value="1"/>
</dbReference>
<evidence type="ECO:0000256" key="8">
    <source>
        <dbReference type="SAM" id="MobiDB-lite"/>
    </source>
</evidence>
<keyword evidence="3" id="KW-0963">Cytoplasm</keyword>
<dbReference type="InterPro" id="IPR051664">
    <property type="entry name" value="MYND-type_zinc_finger"/>
</dbReference>
<dbReference type="EMBL" id="JAEPRC010001534">
    <property type="protein sequence ID" value="KAG2189550.1"/>
    <property type="molecule type" value="Genomic_DNA"/>
</dbReference>
<keyword evidence="4" id="KW-0479">Metal-binding</keyword>
<accession>A0A8H7QCF4</accession>
<dbReference type="InterPro" id="IPR016024">
    <property type="entry name" value="ARM-type_fold"/>
</dbReference>
<dbReference type="Pfam" id="PF01753">
    <property type="entry name" value="zf-MYND"/>
    <property type="match status" value="1"/>
</dbReference>
<keyword evidence="11" id="KW-1185">Reference proteome</keyword>
<dbReference type="AlphaFoldDB" id="A0A8H7QCF4"/>
<feature type="compositionally biased region" description="Low complexity" evidence="8">
    <location>
        <begin position="164"/>
        <end position="188"/>
    </location>
</feature>
<evidence type="ECO:0000259" key="9">
    <source>
        <dbReference type="PROSITE" id="PS50865"/>
    </source>
</evidence>
<gene>
    <name evidence="10" type="ORF">INT46_006143</name>
</gene>
<dbReference type="OrthoDB" id="5594178at2759"/>
<evidence type="ECO:0000313" key="10">
    <source>
        <dbReference type="EMBL" id="KAG2189550.1"/>
    </source>
</evidence>
<dbReference type="SUPFAM" id="SSF144232">
    <property type="entry name" value="HIT/MYND zinc finger-like"/>
    <property type="match status" value="1"/>
</dbReference>
<dbReference type="PROSITE" id="PS50865">
    <property type="entry name" value="ZF_MYND_2"/>
    <property type="match status" value="1"/>
</dbReference>
<evidence type="ECO:0000256" key="7">
    <source>
        <dbReference type="PROSITE-ProRule" id="PRU00134"/>
    </source>
</evidence>
<dbReference type="GO" id="GO:0008270">
    <property type="term" value="F:zinc ion binding"/>
    <property type="evidence" value="ECO:0007669"/>
    <property type="project" value="UniProtKB-KW"/>
</dbReference>
<proteinExistence type="inferred from homology"/>
<feature type="region of interest" description="Disordered" evidence="8">
    <location>
        <begin position="483"/>
        <end position="536"/>
    </location>
</feature>
<protein>
    <recommendedName>
        <fullName evidence="9">MYND-type domain-containing protein</fullName>
    </recommendedName>
</protein>
<dbReference type="SUPFAM" id="SSF48371">
    <property type="entry name" value="ARM repeat"/>
    <property type="match status" value="1"/>
</dbReference>
<evidence type="ECO:0000256" key="1">
    <source>
        <dbReference type="ARBA" id="ARBA00004496"/>
    </source>
</evidence>
<dbReference type="PANTHER" id="PTHR47442">
    <property type="entry name" value="MYND-TYPE ZINC FINGER PROTEIN MUB1"/>
    <property type="match status" value="1"/>
</dbReference>
<comment type="similarity">
    <text evidence="2">Belongs to the MUB1/samB family.</text>
</comment>
<evidence type="ECO:0000256" key="5">
    <source>
        <dbReference type="ARBA" id="ARBA00022771"/>
    </source>
</evidence>
<feature type="compositionally biased region" description="Low complexity" evidence="8">
    <location>
        <begin position="487"/>
        <end position="513"/>
    </location>
</feature>
<evidence type="ECO:0000313" key="11">
    <source>
        <dbReference type="Proteomes" id="UP000650833"/>
    </source>
</evidence>
<dbReference type="GO" id="GO:0007163">
    <property type="term" value="P:establishment or maintenance of cell polarity"/>
    <property type="evidence" value="ECO:0007669"/>
    <property type="project" value="TreeGrafter"/>
</dbReference>
<keyword evidence="6" id="KW-0862">Zinc</keyword>
<evidence type="ECO:0000256" key="6">
    <source>
        <dbReference type="ARBA" id="ARBA00022833"/>
    </source>
</evidence>
<evidence type="ECO:0000256" key="3">
    <source>
        <dbReference type="ARBA" id="ARBA00022490"/>
    </source>
</evidence>
<dbReference type="GO" id="GO:1990304">
    <property type="term" value="C:MUB1-RAD6-UBR2 ubiquitin ligase complex"/>
    <property type="evidence" value="ECO:0007669"/>
    <property type="project" value="TreeGrafter"/>
</dbReference>
<comment type="caution">
    <text evidence="10">The sequence shown here is derived from an EMBL/GenBank/DDBJ whole genome shotgun (WGS) entry which is preliminary data.</text>
</comment>
<feature type="compositionally biased region" description="Polar residues" evidence="8">
    <location>
        <begin position="189"/>
        <end position="199"/>
    </location>
</feature>
<reference evidence="10" key="1">
    <citation type="submission" date="2020-12" db="EMBL/GenBank/DDBJ databases">
        <title>Metabolic potential, ecology and presence of endohyphal bacteria is reflected in genomic diversity of Mucoromycotina.</title>
        <authorList>
            <person name="Muszewska A."/>
            <person name="Okrasinska A."/>
            <person name="Steczkiewicz K."/>
            <person name="Drgas O."/>
            <person name="Orlowska M."/>
            <person name="Perlinska-Lenart U."/>
            <person name="Aleksandrzak-Piekarczyk T."/>
            <person name="Szatraj K."/>
            <person name="Zielenkiewicz U."/>
            <person name="Pilsyk S."/>
            <person name="Malc E."/>
            <person name="Mieczkowski P."/>
            <person name="Kruszewska J.S."/>
            <person name="Biernat P."/>
            <person name="Pawlowska J."/>
        </authorList>
    </citation>
    <scope>NUCLEOTIDE SEQUENCE</scope>
    <source>
        <strain evidence="10">CBS 226.32</strain>
    </source>
</reference>